<protein>
    <submittedName>
        <fullName evidence="2">Uncharacterized protein</fullName>
    </submittedName>
</protein>
<keyword evidence="1" id="KW-0812">Transmembrane</keyword>
<dbReference type="Proteomes" id="UP000655830">
    <property type="component" value="Unassembled WGS sequence"/>
</dbReference>
<organism evidence="2 3">
    <name type="scientific">Zhenhengia yiwuensis</name>
    <dbReference type="NCBI Taxonomy" id="2763666"/>
    <lineage>
        <taxon>Bacteria</taxon>
        <taxon>Bacillati</taxon>
        <taxon>Bacillota</taxon>
        <taxon>Clostridia</taxon>
        <taxon>Lachnospirales</taxon>
        <taxon>Lachnospiraceae</taxon>
        <taxon>Zhenhengia</taxon>
    </lineage>
</organism>
<sequence>MKKYGVYVVISIVGLGSILGVSMLRERERKIDIQAYIGKSYEEELPKELEQKGIEVKYGDNNEILALLINRKNYEVDSIEVGDSVDKIEEIYPKEWINKGEHTVKISYGRESHYGVATDFIIYVIGNNNKIQSIIIGKTAEFIDSPLPDSNRQAKELLQGKWRSQDERVLSFEEDLFNDTYMDVLWDQQTYKVIAPNRLMLSRQKEEQSEKLTLNFWLDESILYLFTINEKGMPIEESIEVFSKF</sequence>
<dbReference type="AlphaFoldDB" id="A0A926EGI6"/>
<proteinExistence type="predicted"/>
<evidence type="ECO:0000256" key="1">
    <source>
        <dbReference type="SAM" id="Phobius"/>
    </source>
</evidence>
<keyword evidence="1" id="KW-1133">Transmembrane helix</keyword>
<evidence type="ECO:0000313" key="2">
    <source>
        <dbReference type="EMBL" id="MBC8579904.1"/>
    </source>
</evidence>
<comment type="caution">
    <text evidence="2">The sequence shown here is derived from an EMBL/GenBank/DDBJ whole genome shotgun (WGS) entry which is preliminary data.</text>
</comment>
<reference evidence="2" key="1">
    <citation type="submission" date="2020-08" db="EMBL/GenBank/DDBJ databases">
        <title>Genome public.</title>
        <authorList>
            <person name="Liu C."/>
            <person name="Sun Q."/>
        </authorList>
    </citation>
    <scope>NUCLEOTIDE SEQUENCE</scope>
    <source>
        <strain evidence="2">NSJ-12</strain>
    </source>
</reference>
<dbReference type="EMBL" id="JACRSY010000014">
    <property type="protein sequence ID" value="MBC8579904.1"/>
    <property type="molecule type" value="Genomic_DNA"/>
</dbReference>
<accession>A0A926EGI6</accession>
<keyword evidence="1" id="KW-0472">Membrane</keyword>
<dbReference type="RefSeq" id="WP_249332798.1">
    <property type="nucleotide sequence ID" value="NZ_JACRSY010000014.1"/>
</dbReference>
<gene>
    <name evidence="2" type="ORF">H8718_10230</name>
</gene>
<name>A0A926EGI6_9FIRM</name>
<feature type="transmembrane region" description="Helical" evidence="1">
    <location>
        <begin position="6"/>
        <end position="24"/>
    </location>
</feature>
<evidence type="ECO:0000313" key="3">
    <source>
        <dbReference type="Proteomes" id="UP000655830"/>
    </source>
</evidence>
<keyword evidence="3" id="KW-1185">Reference proteome</keyword>